<evidence type="ECO:0000313" key="2">
    <source>
        <dbReference type="Proteomes" id="UP001178322"/>
    </source>
</evidence>
<evidence type="ECO:0000313" key="1">
    <source>
        <dbReference type="EMBL" id="WHY53907.1"/>
    </source>
</evidence>
<dbReference type="Pfam" id="PF13783">
    <property type="entry name" value="DUF4177"/>
    <property type="match status" value="1"/>
</dbReference>
<dbReference type="Proteomes" id="UP001178322">
    <property type="component" value="Chromosome"/>
</dbReference>
<dbReference type="InterPro" id="IPR025234">
    <property type="entry name" value="YjzH-like"/>
</dbReference>
<gene>
    <name evidence="1" type="ORF">QNH24_11915</name>
</gene>
<organism evidence="1 2">
    <name type="scientific">Lysinibacillus pakistanensis</name>
    <dbReference type="NCBI Taxonomy" id="759811"/>
    <lineage>
        <taxon>Bacteria</taxon>
        <taxon>Bacillati</taxon>
        <taxon>Bacillota</taxon>
        <taxon>Bacilli</taxon>
        <taxon>Bacillales</taxon>
        <taxon>Bacillaceae</taxon>
        <taxon>Lysinibacillus</taxon>
    </lineage>
</organism>
<sequence length="100" mass="11654">MELLSTVKGHKPIRAVASANAAAFLCYNLVKKELFLMYEYKFVKIEFKKISGRPTEDYREVIKNHAKEGWRFIQILTPDFTTAPGMGTYYELIFERPQNT</sequence>
<protein>
    <submittedName>
        <fullName evidence="1">DUF4177 domain-containing protein</fullName>
    </submittedName>
</protein>
<proteinExistence type="predicted"/>
<accession>A0AAX3X3F6</accession>
<dbReference type="AlphaFoldDB" id="A0AAX3X3F6"/>
<name>A0AAX3X3F6_9BACI</name>
<dbReference type="RefSeq" id="WP_283872417.1">
    <property type="nucleotide sequence ID" value="NZ_CP126101.1"/>
</dbReference>
<dbReference type="EMBL" id="CP126101">
    <property type="protein sequence ID" value="WHY53907.1"/>
    <property type="molecule type" value="Genomic_DNA"/>
</dbReference>
<reference evidence="1" key="1">
    <citation type="submission" date="2023-05" db="EMBL/GenBank/DDBJ databases">
        <title>Comparative genomics of Bacillaceae isolates and their secondary metabolite potential.</title>
        <authorList>
            <person name="Song L."/>
            <person name="Nielsen L.J."/>
            <person name="Mohite O."/>
            <person name="Xu X."/>
            <person name="Weber T."/>
            <person name="Kovacs A.T."/>
        </authorList>
    </citation>
    <scope>NUCLEOTIDE SEQUENCE</scope>
    <source>
        <strain evidence="1">LY1</strain>
    </source>
</reference>